<evidence type="ECO:0000313" key="3">
    <source>
        <dbReference type="EMBL" id="SBW19293.1"/>
    </source>
</evidence>
<protein>
    <submittedName>
        <fullName evidence="3">Putative membrane protein</fullName>
    </submittedName>
</protein>
<reference evidence="4" key="1">
    <citation type="submission" date="2016-02" db="EMBL/GenBank/DDBJ databases">
        <authorList>
            <person name="Wibberg D."/>
        </authorList>
    </citation>
    <scope>NUCLEOTIDE SEQUENCE [LARGE SCALE GENOMIC DNA]</scope>
</reference>
<keyword evidence="2" id="KW-1133">Transmembrane helix</keyword>
<proteinExistence type="predicted"/>
<accession>A0A1C3NV53</accession>
<evidence type="ECO:0000256" key="1">
    <source>
        <dbReference type="SAM" id="MobiDB-lite"/>
    </source>
</evidence>
<dbReference type="AlphaFoldDB" id="A0A1C3NV53"/>
<feature type="region of interest" description="Disordered" evidence="1">
    <location>
        <begin position="49"/>
        <end position="82"/>
    </location>
</feature>
<gene>
    <name evidence="3" type="ORF">FDG2_1185</name>
</gene>
<dbReference type="EMBL" id="FLUV01000497">
    <property type="protein sequence ID" value="SBW19293.1"/>
    <property type="molecule type" value="Genomic_DNA"/>
</dbReference>
<keyword evidence="2" id="KW-0472">Membrane</keyword>
<feature type="transmembrane region" description="Helical" evidence="2">
    <location>
        <begin position="12"/>
        <end position="34"/>
    </location>
</feature>
<evidence type="ECO:0000313" key="4">
    <source>
        <dbReference type="Proteomes" id="UP000199013"/>
    </source>
</evidence>
<dbReference type="Proteomes" id="UP000199013">
    <property type="component" value="Unassembled WGS sequence"/>
</dbReference>
<evidence type="ECO:0000256" key="2">
    <source>
        <dbReference type="SAM" id="Phobius"/>
    </source>
</evidence>
<name>A0A1C3NV53_9ACTN</name>
<feature type="compositionally biased region" description="Basic and acidic residues" evidence="1">
    <location>
        <begin position="52"/>
        <end position="61"/>
    </location>
</feature>
<keyword evidence="2" id="KW-0812">Transmembrane</keyword>
<sequence length="82" mass="8440">MTLAGQLLALEVSAGAGGFLVVLLLGLAAVGLFVMMPRSLARMRGNVASGRFGDRATDRNKPAGGQGSDTGIPPQHSPRHDQ</sequence>
<keyword evidence="4" id="KW-1185">Reference proteome</keyword>
<organism evidence="3 4">
    <name type="scientific">Candidatus Protofrankia californiensis</name>
    <dbReference type="NCBI Taxonomy" id="1839754"/>
    <lineage>
        <taxon>Bacteria</taxon>
        <taxon>Bacillati</taxon>
        <taxon>Actinomycetota</taxon>
        <taxon>Actinomycetes</taxon>
        <taxon>Frankiales</taxon>
        <taxon>Frankiaceae</taxon>
        <taxon>Protofrankia</taxon>
    </lineage>
</organism>